<feature type="compositionally biased region" description="Gly residues" evidence="1">
    <location>
        <begin position="71"/>
        <end position="82"/>
    </location>
</feature>
<name>A0A0P0VD70_ORYSJ</name>
<feature type="region of interest" description="Disordered" evidence="1">
    <location>
        <begin position="1"/>
        <end position="82"/>
    </location>
</feature>
<accession>A0A0P0VD70</accession>
<evidence type="ECO:0000256" key="1">
    <source>
        <dbReference type="SAM" id="MobiDB-lite"/>
    </source>
</evidence>
<reference evidence="2 3" key="2">
    <citation type="journal article" date="2013" name="Plant Cell Physiol.">
        <title>Rice Annotation Project Database (RAP-DB): an integrative and interactive database for rice genomics.</title>
        <authorList>
            <person name="Sakai H."/>
            <person name="Lee S.S."/>
            <person name="Tanaka T."/>
            <person name="Numa H."/>
            <person name="Kim J."/>
            <person name="Kawahara Y."/>
            <person name="Wakimoto H."/>
            <person name="Yang C.C."/>
            <person name="Iwamoto M."/>
            <person name="Abe T."/>
            <person name="Yamada Y."/>
            <person name="Muto A."/>
            <person name="Inokuchi H."/>
            <person name="Ikemura T."/>
            <person name="Matsumoto T."/>
            <person name="Sasaki T."/>
            <person name="Itoh T."/>
        </authorList>
    </citation>
    <scope>NUCLEOTIDE SEQUENCE [LARGE SCALE GENOMIC DNA]</scope>
    <source>
        <strain evidence="3">cv. Nipponbare</strain>
    </source>
</reference>
<proteinExistence type="predicted"/>
<reference evidence="2 3" key="3">
    <citation type="journal article" date="2013" name="Rice">
        <title>Improvement of the Oryza sativa Nipponbare reference genome using next generation sequence and optical map data.</title>
        <authorList>
            <person name="Kawahara Y."/>
            <person name="de la Bastide M."/>
            <person name="Hamilton J.P."/>
            <person name="Kanamori H."/>
            <person name="McCombie W.R."/>
            <person name="Ouyang S."/>
            <person name="Schwartz D.C."/>
            <person name="Tanaka T."/>
            <person name="Wu J."/>
            <person name="Zhou S."/>
            <person name="Childs K.L."/>
            <person name="Davidson R.M."/>
            <person name="Lin H."/>
            <person name="Quesada-Ocampo L."/>
            <person name="Vaillancourt B."/>
            <person name="Sakai H."/>
            <person name="Lee S.S."/>
            <person name="Kim J."/>
            <person name="Numa H."/>
            <person name="Itoh T."/>
            <person name="Buell C.R."/>
            <person name="Matsumoto T."/>
        </authorList>
    </citation>
    <scope>NUCLEOTIDE SEQUENCE [LARGE SCALE GENOMIC DNA]</scope>
    <source>
        <strain evidence="3">cv. Nipponbare</strain>
    </source>
</reference>
<evidence type="ECO:0000313" key="2">
    <source>
        <dbReference type="EMBL" id="BAS76342.1"/>
    </source>
</evidence>
<dbReference type="InParanoid" id="A0A0P0VD70"/>
<reference evidence="3" key="1">
    <citation type="journal article" date="2005" name="Nature">
        <title>The map-based sequence of the rice genome.</title>
        <authorList>
            <consortium name="International rice genome sequencing project (IRGSP)"/>
            <person name="Matsumoto T."/>
            <person name="Wu J."/>
            <person name="Kanamori H."/>
            <person name="Katayose Y."/>
            <person name="Fujisawa M."/>
            <person name="Namiki N."/>
            <person name="Mizuno H."/>
            <person name="Yamamoto K."/>
            <person name="Antonio B.A."/>
            <person name="Baba T."/>
            <person name="Sakata K."/>
            <person name="Nagamura Y."/>
            <person name="Aoki H."/>
            <person name="Arikawa K."/>
            <person name="Arita K."/>
            <person name="Bito T."/>
            <person name="Chiden Y."/>
            <person name="Fujitsuka N."/>
            <person name="Fukunaka R."/>
            <person name="Hamada M."/>
            <person name="Harada C."/>
            <person name="Hayashi A."/>
            <person name="Hijishita S."/>
            <person name="Honda M."/>
            <person name="Hosokawa S."/>
            <person name="Ichikawa Y."/>
            <person name="Idonuma A."/>
            <person name="Iijima M."/>
            <person name="Ikeda M."/>
            <person name="Ikeno M."/>
            <person name="Ito K."/>
            <person name="Ito S."/>
            <person name="Ito T."/>
            <person name="Ito Y."/>
            <person name="Ito Y."/>
            <person name="Iwabuchi A."/>
            <person name="Kamiya K."/>
            <person name="Karasawa W."/>
            <person name="Kurita K."/>
            <person name="Katagiri S."/>
            <person name="Kikuta A."/>
            <person name="Kobayashi H."/>
            <person name="Kobayashi N."/>
            <person name="Machita K."/>
            <person name="Maehara T."/>
            <person name="Masukawa M."/>
            <person name="Mizubayashi T."/>
            <person name="Mukai Y."/>
            <person name="Nagasaki H."/>
            <person name="Nagata Y."/>
            <person name="Naito S."/>
            <person name="Nakashima M."/>
            <person name="Nakama Y."/>
            <person name="Nakamichi Y."/>
            <person name="Nakamura M."/>
            <person name="Meguro A."/>
            <person name="Negishi M."/>
            <person name="Ohta I."/>
            <person name="Ohta T."/>
            <person name="Okamoto M."/>
            <person name="Ono N."/>
            <person name="Saji S."/>
            <person name="Sakaguchi M."/>
            <person name="Sakai K."/>
            <person name="Shibata M."/>
            <person name="Shimokawa T."/>
            <person name="Song J."/>
            <person name="Takazaki Y."/>
            <person name="Terasawa K."/>
            <person name="Tsugane M."/>
            <person name="Tsuji K."/>
            <person name="Ueda S."/>
            <person name="Waki K."/>
            <person name="Yamagata H."/>
            <person name="Yamamoto M."/>
            <person name="Yamamoto S."/>
            <person name="Yamane H."/>
            <person name="Yoshiki S."/>
            <person name="Yoshihara R."/>
            <person name="Yukawa K."/>
            <person name="Zhong H."/>
            <person name="Yano M."/>
            <person name="Yuan Q."/>
            <person name="Ouyang S."/>
            <person name="Liu J."/>
            <person name="Jones K.M."/>
            <person name="Gansberger K."/>
            <person name="Moffat K."/>
            <person name="Hill J."/>
            <person name="Bera J."/>
            <person name="Fadrosh D."/>
            <person name="Jin S."/>
            <person name="Johri S."/>
            <person name="Kim M."/>
            <person name="Overton L."/>
            <person name="Reardon M."/>
            <person name="Tsitrin T."/>
            <person name="Vuong H."/>
            <person name="Weaver B."/>
            <person name="Ciecko A."/>
            <person name="Tallon L."/>
            <person name="Jackson J."/>
            <person name="Pai G."/>
            <person name="Aken S.V."/>
            <person name="Utterback T."/>
            <person name="Reidmuller S."/>
            <person name="Feldblyum T."/>
            <person name="Hsiao J."/>
            <person name="Zismann V."/>
            <person name="Iobst S."/>
            <person name="de Vazeille A.R."/>
            <person name="Buell C.R."/>
            <person name="Ying K."/>
            <person name="Li Y."/>
            <person name="Lu T."/>
            <person name="Huang Y."/>
            <person name="Zhao Q."/>
            <person name="Feng Q."/>
            <person name="Zhang L."/>
            <person name="Zhu J."/>
            <person name="Weng Q."/>
            <person name="Mu J."/>
            <person name="Lu Y."/>
            <person name="Fan D."/>
            <person name="Liu Y."/>
            <person name="Guan J."/>
            <person name="Zhang Y."/>
            <person name="Yu S."/>
            <person name="Liu X."/>
            <person name="Zhang Y."/>
            <person name="Hong G."/>
            <person name="Han B."/>
            <person name="Choisne N."/>
            <person name="Demange N."/>
            <person name="Orjeda G."/>
            <person name="Samain S."/>
            <person name="Cattolico L."/>
            <person name="Pelletier E."/>
            <person name="Couloux A."/>
            <person name="Segurens B."/>
            <person name="Wincker P."/>
            <person name="D'Hont A."/>
            <person name="Scarpelli C."/>
            <person name="Weissenbach J."/>
            <person name="Salanoubat M."/>
            <person name="Quetier F."/>
            <person name="Yu Y."/>
            <person name="Kim H.R."/>
            <person name="Rambo T."/>
            <person name="Currie J."/>
            <person name="Collura K."/>
            <person name="Luo M."/>
            <person name="Yang T."/>
            <person name="Ammiraju J.S.S."/>
            <person name="Engler F."/>
            <person name="Soderlund C."/>
            <person name="Wing R.A."/>
            <person name="Palmer L.E."/>
            <person name="de la Bastide M."/>
            <person name="Spiegel L."/>
            <person name="Nascimento L."/>
            <person name="Zutavern T."/>
            <person name="O'Shaughnessy A."/>
            <person name="Dike S."/>
            <person name="Dedhia N."/>
            <person name="Preston R."/>
            <person name="Balija V."/>
            <person name="McCombie W.R."/>
            <person name="Chow T."/>
            <person name="Chen H."/>
            <person name="Chung M."/>
            <person name="Chen C."/>
            <person name="Shaw J."/>
            <person name="Wu H."/>
            <person name="Hsiao K."/>
            <person name="Chao Y."/>
            <person name="Chu M."/>
            <person name="Cheng C."/>
            <person name="Hour A."/>
            <person name="Lee P."/>
            <person name="Lin S."/>
            <person name="Lin Y."/>
            <person name="Liou J."/>
            <person name="Liu S."/>
            <person name="Hsing Y."/>
            <person name="Raghuvanshi S."/>
            <person name="Mohanty A."/>
            <person name="Bharti A.K."/>
            <person name="Gaur A."/>
            <person name="Gupta V."/>
            <person name="Kumar D."/>
            <person name="Ravi V."/>
            <person name="Vij S."/>
            <person name="Kapur A."/>
            <person name="Khurana P."/>
            <person name="Khurana P."/>
            <person name="Khurana J.P."/>
            <person name="Tyagi A.K."/>
            <person name="Gaikwad K."/>
            <person name="Singh A."/>
            <person name="Dalal V."/>
            <person name="Srivastava S."/>
            <person name="Dixit A."/>
            <person name="Pal A.K."/>
            <person name="Ghazi I.A."/>
            <person name="Yadav M."/>
            <person name="Pandit A."/>
            <person name="Bhargava A."/>
            <person name="Sureshbabu K."/>
            <person name="Batra K."/>
            <person name="Sharma T.R."/>
            <person name="Mohapatra T."/>
            <person name="Singh N.K."/>
            <person name="Messing J."/>
            <person name="Nelson A.B."/>
            <person name="Fuks G."/>
            <person name="Kavchok S."/>
            <person name="Keizer G."/>
            <person name="Linton E."/>
            <person name="Llaca V."/>
            <person name="Song R."/>
            <person name="Tanyolac B."/>
            <person name="Young S."/>
            <person name="Ho-Il K."/>
            <person name="Hahn J.H."/>
            <person name="Sangsakoo G."/>
            <person name="Vanavichit A."/>
            <person name="de Mattos Luiz.A.T."/>
            <person name="Zimmer P.D."/>
            <person name="Malone G."/>
            <person name="Dellagostin O."/>
            <person name="de Oliveira A.C."/>
            <person name="Bevan M."/>
            <person name="Bancroft I."/>
            <person name="Minx P."/>
            <person name="Cordum H."/>
            <person name="Wilson R."/>
            <person name="Cheng Z."/>
            <person name="Jin W."/>
            <person name="Jiang J."/>
            <person name="Leong S.A."/>
            <person name="Iwama H."/>
            <person name="Gojobori T."/>
            <person name="Itoh T."/>
            <person name="Niimura Y."/>
            <person name="Fujii Y."/>
            <person name="Habara T."/>
            <person name="Sakai H."/>
            <person name="Sato Y."/>
            <person name="Wilson G."/>
            <person name="Kumar K."/>
            <person name="McCouch S."/>
            <person name="Juretic N."/>
            <person name="Hoen D."/>
            <person name="Wright S."/>
            <person name="Bruskiewich R."/>
            <person name="Bureau T."/>
            <person name="Miyao A."/>
            <person name="Hirochika H."/>
            <person name="Nishikawa T."/>
            <person name="Kadowaki K."/>
            <person name="Sugiura M."/>
            <person name="Burr B."/>
            <person name="Sasaki T."/>
        </authorList>
    </citation>
    <scope>NUCLEOTIDE SEQUENCE [LARGE SCALE GENOMIC DNA]</scope>
    <source>
        <strain evidence="3">cv. Nipponbare</strain>
    </source>
</reference>
<evidence type="ECO:0000313" key="3">
    <source>
        <dbReference type="Proteomes" id="UP000059680"/>
    </source>
</evidence>
<gene>
    <name evidence="2" type="ordered locus">Os01g0961801</name>
    <name evidence="2" type="ORF">OSNPB_010961801</name>
</gene>
<sequence>MDGDRRRRRRRPRMCSPGCGGSSRTNNSAPARSRDGWGSAQTAVEAEDVPTRMPRKQQDERRRPCPLAGWMGDGGGGGRTHD</sequence>
<feature type="compositionally biased region" description="Basic residues" evidence="1">
    <location>
        <begin position="1"/>
        <end position="13"/>
    </location>
</feature>
<protein>
    <submittedName>
        <fullName evidence="2">Os01g0961801 protein</fullName>
    </submittedName>
</protein>
<organism evidence="2 3">
    <name type="scientific">Oryza sativa subsp. japonica</name>
    <name type="common">Rice</name>
    <dbReference type="NCBI Taxonomy" id="39947"/>
    <lineage>
        <taxon>Eukaryota</taxon>
        <taxon>Viridiplantae</taxon>
        <taxon>Streptophyta</taxon>
        <taxon>Embryophyta</taxon>
        <taxon>Tracheophyta</taxon>
        <taxon>Spermatophyta</taxon>
        <taxon>Magnoliopsida</taxon>
        <taxon>Liliopsida</taxon>
        <taxon>Poales</taxon>
        <taxon>Poaceae</taxon>
        <taxon>BOP clade</taxon>
        <taxon>Oryzoideae</taxon>
        <taxon>Oryzeae</taxon>
        <taxon>Oryzinae</taxon>
        <taxon>Oryza</taxon>
        <taxon>Oryza sativa</taxon>
    </lineage>
</organism>
<dbReference type="EMBL" id="AP014957">
    <property type="protein sequence ID" value="BAS76342.1"/>
    <property type="molecule type" value="Genomic_DNA"/>
</dbReference>
<dbReference type="Proteomes" id="UP000059680">
    <property type="component" value="Chromosome 1"/>
</dbReference>
<keyword evidence="3" id="KW-1185">Reference proteome</keyword>
<dbReference type="PaxDb" id="39947-A0A0P0VD70"/>
<dbReference type="AlphaFoldDB" id="A0A0P0VD70"/>